<accession>A0AAD3E4F6</accession>
<dbReference type="AlphaFoldDB" id="A0AAD3E4F6"/>
<sequence length="103" mass="11531">KVTLSCLACKAPLPSGAKDSLCSHCKPQEAEIYSRTLDTVSELECQYGYLWTACQRCQGSLTQDVLCTSRDCPIFYRRKKVQKDLNEAMAQLERFGADGDASW</sequence>
<feature type="non-terminal residue" evidence="3">
    <location>
        <position position="1"/>
    </location>
</feature>
<keyword evidence="4" id="KW-1185">Reference proteome</keyword>
<dbReference type="InterPro" id="IPR030559">
    <property type="entry name" value="PolZ_Rev3"/>
</dbReference>
<comment type="catalytic activity">
    <reaction evidence="1">
        <text>DNA(n) + a 2'-deoxyribonucleoside 5'-triphosphate = DNA(n+1) + diphosphate</text>
        <dbReference type="Rhea" id="RHEA:22508"/>
        <dbReference type="Rhea" id="RHEA-COMP:17339"/>
        <dbReference type="Rhea" id="RHEA-COMP:17340"/>
        <dbReference type="ChEBI" id="CHEBI:33019"/>
        <dbReference type="ChEBI" id="CHEBI:61560"/>
        <dbReference type="ChEBI" id="CHEBI:173112"/>
        <dbReference type="EC" id="2.7.7.7"/>
    </reaction>
</comment>
<dbReference type="PANTHER" id="PTHR45812">
    <property type="entry name" value="DNA POLYMERASE ZETA CATALYTIC SUBUNIT"/>
    <property type="match status" value="1"/>
</dbReference>
<dbReference type="GO" id="GO:0042276">
    <property type="term" value="P:error-prone translesion synthesis"/>
    <property type="evidence" value="ECO:0007669"/>
    <property type="project" value="TreeGrafter"/>
</dbReference>
<evidence type="ECO:0000256" key="1">
    <source>
        <dbReference type="ARBA" id="ARBA00049244"/>
    </source>
</evidence>
<dbReference type="PANTHER" id="PTHR45812:SF1">
    <property type="entry name" value="DNA POLYMERASE ZETA CATALYTIC SUBUNIT"/>
    <property type="match status" value="1"/>
</dbReference>
<dbReference type="Proteomes" id="UP001054857">
    <property type="component" value="Unassembled WGS sequence"/>
</dbReference>
<dbReference type="Pfam" id="PF14260">
    <property type="entry name" value="zf-C4pol"/>
    <property type="match status" value="1"/>
</dbReference>
<name>A0AAD3E4F6_9CHLO</name>
<dbReference type="GO" id="GO:0005634">
    <property type="term" value="C:nucleus"/>
    <property type="evidence" value="ECO:0007669"/>
    <property type="project" value="TreeGrafter"/>
</dbReference>
<dbReference type="GO" id="GO:0000724">
    <property type="term" value="P:double-strand break repair via homologous recombination"/>
    <property type="evidence" value="ECO:0007669"/>
    <property type="project" value="TreeGrafter"/>
</dbReference>
<comment type="caution">
    <text evidence="3">The sequence shown here is derived from an EMBL/GenBank/DDBJ whole genome shotgun (WGS) entry which is preliminary data.</text>
</comment>
<organism evidence="3 4">
    <name type="scientific">Astrephomene gubernaculifera</name>
    <dbReference type="NCBI Taxonomy" id="47775"/>
    <lineage>
        <taxon>Eukaryota</taxon>
        <taxon>Viridiplantae</taxon>
        <taxon>Chlorophyta</taxon>
        <taxon>core chlorophytes</taxon>
        <taxon>Chlorophyceae</taxon>
        <taxon>CS clade</taxon>
        <taxon>Chlamydomonadales</taxon>
        <taxon>Astrephomenaceae</taxon>
        <taxon>Astrephomene</taxon>
    </lineage>
</organism>
<proteinExistence type="predicted"/>
<feature type="domain" description="C4-type zinc-finger of DNA polymerase delta" evidence="2">
    <location>
        <begin position="6"/>
        <end position="78"/>
    </location>
</feature>
<reference evidence="3 4" key="1">
    <citation type="journal article" date="2021" name="Sci. Rep.">
        <title>Genome sequencing of the multicellular alga Astrephomene provides insights into convergent evolution of germ-soma differentiation.</title>
        <authorList>
            <person name="Yamashita S."/>
            <person name="Yamamoto K."/>
            <person name="Matsuzaki R."/>
            <person name="Suzuki S."/>
            <person name="Yamaguchi H."/>
            <person name="Hirooka S."/>
            <person name="Minakuchi Y."/>
            <person name="Miyagishima S."/>
            <person name="Kawachi M."/>
            <person name="Toyoda A."/>
            <person name="Nozaki H."/>
        </authorList>
    </citation>
    <scope>NUCLEOTIDE SEQUENCE [LARGE SCALE GENOMIC DNA]</scope>
    <source>
        <strain evidence="3 4">NIES-4017</strain>
    </source>
</reference>
<evidence type="ECO:0000313" key="3">
    <source>
        <dbReference type="EMBL" id="GFR51256.1"/>
    </source>
</evidence>
<dbReference type="GO" id="GO:0016035">
    <property type="term" value="C:zeta DNA polymerase complex"/>
    <property type="evidence" value="ECO:0007669"/>
    <property type="project" value="InterPro"/>
</dbReference>
<gene>
    <name evidence="3" type="ORF">Agub_g13560</name>
</gene>
<dbReference type="InterPro" id="IPR025687">
    <property type="entry name" value="Znf-C4pol"/>
</dbReference>
<evidence type="ECO:0000259" key="2">
    <source>
        <dbReference type="Pfam" id="PF14260"/>
    </source>
</evidence>
<dbReference type="EMBL" id="BMAR01000048">
    <property type="protein sequence ID" value="GFR51256.1"/>
    <property type="molecule type" value="Genomic_DNA"/>
</dbReference>
<dbReference type="GO" id="GO:0003887">
    <property type="term" value="F:DNA-directed DNA polymerase activity"/>
    <property type="evidence" value="ECO:0007669"/>
    <property type="project" value="UniProtKB-EC"/>
</dbReference>
<evidence type="ECO:0000313" key="4">
    <source>
        <dbReference type="Proteomes" id="UP001054857"/>
    </source>
</evidence>
<protein>
    <recommendedName>
        <fullName evidence="2">C4-type zinc-finger of DNA polymerase delta domain-containing protein</fullName>
    </recommendedName>
</protein>